<feature type="domain" description="Sushi" evidence="9">
    <location>
        <begin position="349"/>
        <end position="413"/>
    </location>
</feature>
<keyword evidence="3" id="KW-0677">Repeat</keyword>
<dbReference type="SUPFAM" id="SSF57196">
    <property type="entry name" value="EGF/Laminin"/>
    <property type="match status" value="1"/>
</dbReference>
<keyword evidence="2" id="KW-0732">Signal</keyword>
<keyword evidence="4 6" id="KW-1015">Disulfide bond</keyword>
<dbReference type="STRING" id="400682.A0A1X7U143"/>
<dbReference type="PROSITE" id="PS01187">
    <property type="entry name" value="EGF_CA"/>
    <property type="match status" value="1"/>
</dbReference>
<evidence type="ECO:0000256" key="5">
    <source>
        <dbReference type="ARBA" id="ARBA00023180"/>
    </source>
</evidence>
<feature type="domain" description="EGF-like" evidence="8">
    <location>
        <begin position="310"/>
        <end position="352"/>
    </location>
</feature>
<protein>
    <submittedName>
        <fullName evidence="10">Uncharacterized protein</fullName>
    </submittedName>
</protein>
<evidence type="ECO:0000256" key="1">
    <source>
        <dbReference type="ARBA" id="ARBA00022536"/>
    </source>
</evidence>
<evidence type="ECO:0000259" key="9">
    <source>
        <dbReference type="PROSITE" id="PS50923"/>
    </source>
</evidence>
<dbReference type="FunFam" id="2.10.25.10:FF:000038">
    <property type="entry name" value="Fibrillin 2"/>
    <property type="match status" value="3"/>
</dbReference>
<evidence type="ECO:0000259" key="8">
    <source>
        <dbReference type="PROSITE" id="PS50026"/>
    </source>
</evidence>
<evidence type="ECO:0000256" key="4">
    <source>
        <dbReference type="ARBA" id="ARBA00023157"/>
    </source>
</evidence>
<keyword evidence="7" id="KW-0768">Sushi</keyword>
<feature type="domain" description="EGF-like" evidence="8">
    <location>
        <begin position="483"/>
        <end position="522"/>
    </location>
</feature>
<dbReference type="PROSITE" id="PS00022">
    <property type="entry name" value="EGF_1"/>
    <property type="match status" value="1"/>
</dbReference>
<dbReference type="InterPro" id="IPR052235">
    <property type="entry name" value="Nephronectin_domain"/>
</dbReference>
<dbReference type="SMART" id="SM00181">
    <property type="entry name" value="EGF"/>
    <property type="match status" value="7"/>
</dbReference>
<evidence type="ECO:0000256" key="2">
    <source>
        <dbReference type="ARBA" id="ARBA00022729"/>
    </source>
</evidence>
<evidence type="ECO:0000256" key="7">
    <source>
        <dbReference type="PROSITE-ProRule" id="PRU00302"/>
    </source>
</evidence>
<dbReference type="GO" id="GO:0005509">
    <property type="term" value="F:calcium ion binding"/>
    <property type="evidence" value="ECO:0007669"/>
    <property type="project" value="InterPro"/>
</dbReference>
<feature type="disulfide bond" evidence="6">
    <location>
        <begin position="492"/>
        <end position="509"/>
    </location>
</feature>
<feature type="domain" description="EGF-like" evidence="8">
    <location>
        <begin position="228"/>
        <end position="266"/>
    </location>
</feature>
<keyword evidence="1 6" id="KW-0245">EGF-like domain</keyword>
<dbReference type="PROSITE" id="PS50026">
    <property type="entry name" value="EGF_3"/>
    <property type="match status" value="4"/>
</dbReference>
<dbReference type="InParanoid" id="A0A1X7U143"/>
<dbReference type="Pfam" id="PF07645">
    <property type="entry name" value="EGF_CA"/>
    <property type="match status" value="5"/>
</dbReference>
<dbReference type="SUPFAM" id="SSF57184">
    <property type="entry name" value="Growth factor receptor domain"/>
    <property type="match status" value="2"/>
</dbReference>
<dbReference type="CDD" id="cd00033">
    <property type="entry name" value="CCP"/>
    <property type="match status" value="1"/>
</dbReference>
<feature type="domain" description="EGF-like" evidence="8">
    <location>
        <begin position="147"/>
        <end position="186"/>
    </location>
</feature>
<dbReference type="FunFam" id="2.10.25.10:FF:000005">
    <property type="entry name" value="Fibrillin 2"/>
    <property type="match status" value="1"/>
</dbReference>
<dbReference type="InterPro" id="IPR001881">
    <property type="entry name" value="EGF-like_Ca-bd_dom"/>
</dbReference>
<dbReference type="AlphaFoldDB" id="A0A1X7U143"/>
<dbReference type="PANTHER" id="PTHR24050:SF28">
    <property type="entry name" value="UROMODULIN-LIKE"/>
    <property type="match status" value="1"/>
</dbReference>
<dbReference type="CDD" id="cd00054">
    <property type="entry name" value="EGF_CA"/>
    <property type="match status" value="4"/>
</dbReference>
<dbReference type="InterPro" id="IPR000436">
    <property type="entry name" value="Sushi_SCR_CCP_dom"/>
</dbReference>
<dbReference type="InterPro" id="IPR035976">
    <property type="entry name" value="Sushi/SCR/CCP_sf"/>
</dbReference>
<dbReference type="OrthoDB" id="10268124at2759"/>
<dbReference type="InterPro" id="IPR000152">
    <property type="entry name" value="EGF-type_Asp/Asn_hydroxyl_site"/>
</dbReference>
<dbReference type="PROSITE" id="PS50923">
    <property type="entry name" value="SUSHI"/>
    <property type="match status" value="1"/>
</dbReference>
<dbReference type="EnsemblMetazoa" id="Aqu2.1.21090_001">
    <property type="protein sequence ID" value="Aqu2.1.21090_001"/>
    <property type="gene ID" value="Aqu2.1.21090"/>
</dbReference>
<dbReference type="Gene3D" id="2.10.25.10">
    <property type="entry name" value="Laminin"/>
    <property type="match status" value="7"/>
</dbReference>
<dbReference type="PANTHER" id="PTHR24050">
    <property type="entry name" value="PA14 DOMAIN-CONTAINING PROTEIN"/>
    <property type="match status" value="1"/>
</dbReference>
<sequence>MVWIPPMEQYLQEVNFDFYRYSRYSKLVITASVERFSPTAILHNGLVTTNWTAIYDSERNIVAYGTEIEINRYFSNHSVIHTGRNGKLSVQVQGYFYSHIIYGWPALVSLEQNIIPAFNFYCDNGICVADSLCHCFDGWTGDHCDEDVNECETVDHNCTQTCSNTVGSYTCSCRAGYKDNGYGNCTDIDECSMGTSGCQQLCFNTNGSYYCQCNTGYKLMNDNSSCDDINECIEDPGVCPLRSNCINTLGSYQCNCIDGYQMNNTGMCIDIDECVSGTLSCQQRCINTEGSYNCSCYDGFMKRFELFCFDINECSNDLHNCSSDQVCHNTVGGFSCSCREGFVFGSDRVTCKLQPCHEILLPPFNGNVSCPTGSTNDTCSYSCNTGYRLMGGSSQRTCQSNGHWSGRSPSCSPLPCQMLPAPENGYLQLPCAGVYQSQCTIRCFDGYLLTNANNTAAFASHVTCGLTANNETKWSDVQSCIKRTVACSTNPCLHGGKCLHADNHNGFVCDCTGTLYEGTTCEKGLVVIDPIGSLRTRTFKMIVIRAKPDQETAYRLKDCSFGGSSSYFIFPCSFILSKTKTNQNLTLAGLTPGLYYLRIVINGVDAPPVPFIISGSDSSPYFDNPVLEGVQPSCCGNTLQICTAQPTVLKSSCSWNTMSKTHITRGIVFIEYDTLKVPLSLAGLEIAANTTTLPPSDSSVTCSSSNSSCSLTPLNQLTISTGSCYQHMPTPGDVSQFVSNQSLTVTFLSSIRSSLFPSWFSLDKAEDMNALNKLSNTDYLAKLVSSDSLLTERGCESLVIENTQGQFILLQHNGPLNLSIINESASPFILQSPALSNYYCIAVHVCSGQSSPVHIGLPPSAQDSIKRISFIFNYVNKG</sequence>
<dbReference type="SUPFAM" id="SSF57535">
    <property type="entry name" value="Complement control module/SCR domain"/>
    <property type="match status" value="2"/>
</dbReference>
<dbReference type="InterPro" id="IPR009030">
    <property type="entry name" value="Growth_fac_rcpt_cys_sf"/>
</dbReference>
<comment type="caution">
    <text evidence="6">Lacks conserved residue(s) required for the propagation of feature annotation.</text>
</comment>
<dbReference type="InterPro" id="IPR000742">
    <property type="entry name" value="EGF"/>
</dbReference>
<evidence type="ECO:0000256" key="6">
    <source>
        <dbReference type="PROSITE-ProRule" id="PRU00076"/>
    </source>
</evidence>
<keyword evidence="5" id="KW-0325">Glycoprotein</keyword>
<dbReference type="InterPro" id="IPR018097">
    <property type="entry name" value="EGF_Ca-bd_CS"/>
</dbReference>
<organism evidence="10">
    <name type="scientific">Amphimedon queenslandica</name>
    <name type="common">Sponge</name>
    <dbReference type="NCBI Taxonomy" id="400682"/>
    <lineage>
        <taxon>Eukaryota</taxon>
        <taxon>Metazoa</taxon>
        <taxon>Porifera</taxon>
        <taxon>Demospongiae</taxon>
        <taxon>Heteroscleromorpha</taxon>
        <taxon>Haplosclerida</taxon>
        <taxon>Niphatidae</taxon>
        <taxon>Amphimedon</taxon>
    </lineage>
</organism>
<proteinExistence type="predicted"/>
<reference evidence="10" key="1">
    <citation type="submission" date="2017-05" db="UniProtKB">
        <authorList>
            <consortium name="EnsemblMetazoa"/>
        </authorList>
    </citation>
    <scope>IDENTIFICATION</scope>
</reference>
<name>A0A1X7U143_AMPQE</name>
<dbReference type="Gene3D" id="2.10.70.10">
    <property type="entry name" value="Complement Module, domain 1"/>
    <property type="match status" value="2"/>
</dbReference>
<dbReference type="PROSITE" id="PS01186">
    <property type="entry name" value="EGF_2"/>
    <property type="match status" value="4"/>
</dbReference>
<evidence type="ECO:0000313" key="10">
    <source>
        <dbReference type="EnsemblMetazoa" id="Aqu2.1.21090_001"/>
    </source>
</evidence>
<dbReference type="SMART" id="SM00179">
    <property type="entry name" value="EGF_CA"/>
    <property type="match status" value="6"/>
</dbReference>
<dbReference type="Pfam" id="PF00084">
    <property type="entry name" value="Sushi"/>
    <property type="match status" value="1"/>
</dbReference>
<evidence type="ECO:0000256" key="3">
    <source>
        <dbReference type="ARBA" id="ARBA00022737"/>
    </source>
</evidence>
<dbReference type="InterPro" id="IPR049883">
    <property type="entry name" value="NOTCH1_EGF-like"/>
</dbReference>
<dbReference type="PROSITE" id="PS00010">
    <property type="entry name" value="ASX_HYDROXYL"/>
    <property type="match status" value="4"/>
</dbReference>
<dbReference type="SMART" id="SM00032">
    <property type="entry name" value="CCP"/>
    <property type="match status" value="2"/>
</dbReference>
<dbReference type="eggNOG" id="KOG1217">
    <property type="taxonomic scope" value="Eukaryota"/>
</dbReference>
<accession>A0A1X7U143</accession>